<feature type="transmembrane region" description="Helical" evidence="7">
    <location>
        <begin position="570"/>
        <end position="596"/>
    </location>
</feature>
<evidence type="ECO:0000256" key="5">
    <source>
        <dbReference type="ARBA" id="ARBA00023136"/>
    </source>
</evidence>
<feature type="transmembrane region" description="Helical" evidence="7">
    <location>
        <begin position="162"/>
        <end position="185"/>
    </location>
</feature>
<dbReference type="Proteomes" id="UP000275385">
    <property type="component" value="Unassembled WGS sequence"/>
</dbReference>
<evidence type="ECO:0000313" key="10">
    <source>
        <dbReference type="Proteomes" id="UP000275385"/>
    </source>
</evidence>
<comment type="subcellular location">
    <subcellularLocation>
        <location evidence="1">Membrane</location>
        <topology evidence="1">Multi-pass membrane protein</topology>
    </subcellularLocation>
</comment>
<keyword evidence="5 7" id="KW-0472">Membrane</keyword>
<dbReference type="PANTHER" id="PTHR23502">
    <property type="entry name" value="MAJOR FACILITATOR SUPERFAMILY"/>
    <property type="match status" value="1"/>
</dbReference>
<feature type="domain" description="Major facilitator superfamily (MFS) profile" evidence="8">
    <location>
        <begin position="163"/>
        <end position="776"/>
    </location>
</feature>
<dbReference type="PROSITE" id="PS50850">
    <property type="entry name" value="MFS"/>
    <property type="match status" value="1"/>
</dbReference>
<feature type="transmembrane region" description="Helical" evidence="7">
    <location>
        <begin position="229"/>
        <end position="250"/>
    </location>
</feature>
<evidence type="ECO:0000256" key="3">
    <source>
        <dbReference type="ARBA" id="ARBA00022692"/>
    </source>
</evidence>
<feature type="transmembrane region" description="Helical" evidence="7">
    <location>
        <begin position="616"/>
        <end position="637"/>
    </location>
</feature>
<feature type="transmembrane region" description="Helical" evidence="7">
    <location>
        <begin position="317"/>
        <end position="337"/>
    </location>
</feature>
<feature type="transmembrane region" description="Helical" evidence="7">
    <location>
        <begin position="731"/>
        <end position="747"/>
    </location>
</feature>
<evidence type="ECO:0000256" key="6">
    <source>
        <dbReference type="SAM" id="MobiDB-lite"/>
    </source>
</evidence>
<feature type="region of interest" description="Disordered" evidence="6">
    <location>
        <begin position="88"/>
        <end position="134"/>
    </location>
</feature>
<proteinExistence type="predicted"/>
<dbReference type="Pfam" id="PF07690">
    <property type="entry name" value="MFS_1"/>
    <property type="match status" value="2"/>
</dbReference>
<name>A0A420Y286_9PEZI</name>
<accession>A0A420Y286</accession>
<feature type="transmembrane region" description="Helical" evidence="7">
    <location>
        <begin position="658"/>
        <end position="679"/>
    </location>
</feature>
<dbReference type="AlphaFoldDB" id="A0A420Y286"/>
<feature type="transmembrane region" description="Helical" evidence="7">
    <location>
        <begin position="685"/>
        <end position="711"/>
    </location>
</feature>
<dbReference type="Gene3D" id="1.20.1250.20">
    <property type="entry name" value="MFS general substrate transporter like domains"/>
    <property type="match status" value="1"/>
</dbReference>
<evidence type="ECO:0000256" key="2">
    <source>
        <dbReference type="ARBA" id="ARBA00022448"/>
    </source>
</evidence>
<dbReference type="FunFam" id="1.20.1720.10:FF:000009">
    <property type="entry name" value="MFS multidrug transporter"/>
    <property type="match status" value="1"/>
</dbReference>
<evidence type="ECO:0000313" key="9">
    <source>
        <dbReference type="EMBL" id="RKU41982.1"/>
    </source>
</evidence>
<evidence type="ECO:0000256" key="4">
    <source>
        <dbReference type="ARBA" id="ARBA00022989"/>
    </source>
</evidence>
<keyword evidence="3 7" id="KW-0812">Transmembrane</keyword>
<feature type="transmembrane region" description="Helical" evidence="7">
    <location>
        <begin position="205"/>
        <end position="224"/>
    </location>
</feature>
<feature type="transmembrane region" description="Helical" evidence="7">
    <location>
        <begin position="753"/>
        <end position="774"/>
    </location>
</feature>
<dbReference type="Gene3D" id="1.20.1720.10">
    <property type="entry name" value="Multidrug resistance protein D"/>
    <property type="match status" value="1"/>
</dbReference>
<feature type="compositionally biased region" description="Basic and acidic residues" evidence="6">
    <location>
        <begin position="434"/>
        <end position="450"/>
    </location>
</feature>
<evidence type="ECO:0000256" key="7">
    <source>
        <dbReference type="SAM" id="Phobius"/>
    </source>
</evidence>
<dbReference type="STRING" id="177199.A0A420Y286"/>
<feature type="transmembrane region" description="Helical" evidence="7">
    <location>
        <begin position="262"/>
        <end position="281"/>
    </location>
</feature>
<dbReference type="GO" id="GO:0005886">
    <property type="term" value="C:plasma membrane"/>
    <property type="evidence" value="ECO:0007669"/>
    <property type="project" value="TreeGrafter"/>
</dbReference>
<feature type="region of interest" description="Disordered" evidence="6">
    <location>
        <begin position="500"/>
        <end position="529"/>
    </location>
</feature>
<keyword evidence="2" id="KW-0813">Transport</keyword>
<keyword evidence="4 7" id="KW-1133">Transmembrane helix</keyword>
<keyword evidence="10" id="KW-1185">Reference proteome</keyword>
<dbReference type="EMBL" id="QVQW01000063">
    <property type="protein sequence ID" value="RKU41982.1"/>
    <property type="molecule type" value="Genomic_DNA"/>
</dbReference>
<dbReference type="InterPro" id="IPR036259">
    <property type="entry name" value="MFS_trans_sf"/>
</dbReference>
<feature type="compositionally biased region" description="Polar residues" evidence="6">
    <location>
        <begin position="109"/>
        <end position="120"/>
    </location>
</feature>
<feature type="transmembrane region" description="Helical" evidence="7">
    <location>
        <begin position="288"/>
        <end position="311"/>
    </location>
</feature>
<dbReference type="PANTHER" id="PTHR23502:SF4">
    <property type="entry name" value="MAJOR FACILITATOR SUPERFAMILY (MFS) PROFILE DOMAIN-CONTAINING PROTEIN-RELATED"/>
    <property type="match status" value="1"/>
</dbReference>
<reference evidence="9 10" key="1">
    <citation type="submission" date="2018-08" db="EMBL/GenBank/DDBJ databases">
        <title>Draft genome of the lignicolous fungus Coniochaeta pulveracea.</title>
        <authorList>
            <person name="Borstlap C.J."/>
            <person name="De Witt R.N."/>
            <person name="Botha A."/>
            <person name="Volschenk H."/>
        </authorList>
    </citation>
    <scope>NUCLEOTIDE SEQUENCE [LARGE SCALE GENOMIC DNA]</scope>
    <source>
        <strain evidence="9 10">CAB683</strain>
    </source>
</reference>
<evidence type="ECO:0000259" key="8">
    <source>
        <dbReference type="PROSITE" id="PS50850"/>
    </source>
</evidence>
<gene>
    <name evidence="9" type="ORF">DL546_001871</name>
</gene>
<dbReference type="GO" id="GO:0022857">
    <property type="term" value="F:transmembrane transporter activity"/>
    <property type="evidence" value="ECO:0007669"/>
    <property type="project" value="InterPro"/>
</dbReference>
<feature type="compositionally biased region" description="Low complexity" evidence="6">
    <location>
        <begin position="514"/>
        <end position="523"/>
    </location>
</feature>
<sequence>MSTMSGLNHEQHPETTELDTALQDSINHDVEVTRPAKAYHSRKKQKQFFGDNPFLEQDDKTDSMDIPRSSMGVLNDKETMAVPGSVIMFDRGDHNKPLGINKMPRRTSHSTMPTGTSNVSFDEEEEEEAGRAKTTEEGVILVPQPDETGNDPLNWPTWKRDCALIAVGLYCAVGGGMTPILAAGFNDVAREYKVNVGDVSLTTGLYMLGMGLGSVIWSPTAILWGKRPVYLASVVLFLLSNVWCSTAKTFPSLIVARIFQGFAISPVECLPSATVAEIYFLHERAFRLGIYTLLLLGGKNLVPLISAAIISSLGWHWVFWVIAMFTGFCGALIFFLVPETFWDRAPIPKKEVTRERQLVFHTNFYDKYMGQGVRGRPEQSSSVMGIAPASKRPSRPVRSPTAQSGRHIQFALASDESVREKEKQEDDLPGTTPPREDHLEATASESEKPLDSSSASPPFYMPNLKYGFKYPLIGHQRSLSEPTKKLEPVIREHEPAIPPEWYRDPPWMNKQRSRSPSPSSTTSAQGTVTKGMLYTNARRQRPTMTFKEQLRPFHGRLNDDKWLKVAVRPFILLSYPAVAFSSLIYACSVGWLIVISESVAMIYRGDYYKFNALQTGLVYIGPFVGGVLGTAVAGKLSDVVVKAMARRNHGLYEPEFRLVMMIPVAISTGIGLIGFGWSAQDHNAWIVPTVFFSLVSFGCALGSTTSITFVVDSYRQYAGEALVSLNFSKNVFHGLVFSLFVTHWLEADGSRTVYIWIAVIQLIATLFAIPMYIYGKRMRMWTVRANFMERF</sequence>
<comment type="caution">
    <text evidence="9">The sequence shown here is derived from an EMBL/GenBank/DDBJ whole genome shotgun (WGS) entry which is preliminary data.</text>
</comment>
<dbReference type="InterPro" id="IPR020846">
    <property type="entry name" value="MFS_dom"/>
</dbReference>
<dbReference type="InterPro" id="IPR011701">
    <property type="entry name" value="MFS"/>
</dbReference>
<feature type="region of interest" description="Disordered" evidence="6">
    <location>
        <begin position="1"/>
        <end position="28"/>
    </location>
</feature>
<evidence type="ECO:0000256" key="1">
    <source>
        <dbReference type="ARBA" id="ARBA00004141"/>
    </source>
</evidence>
<protein>
    <recommendedName>
        <fullName evidence="8">Major facilitator superfamily (MFS) profile domain-containing protein</fullName>
    </recommendedName>
</protein>
<feature type="region of interest" description="Disordered" evidence="6">
    <location>
        <begin position="371"/>
        <end position="458"/>
    </location>
</feature>
<organism evidence="9 10">
    <name type="scientific">Coniochaeta pulveracea</name>
    <dbReference type="NCBI Taxonomy" id="177199"/>
    <lineage>
        <taxon>Eukaryota</taxon>
        <taxon>Fungi</taxon>
        <taxon>Dikarya</taxon>
        <taxon>Ascomycota</taxon>
        <taxon>Pezizomycotina</taxon>
        <taxon>Sordariomycetes</taxon>
        <taxon>Sordariomycetidae</taxon>
        <taxon>Coniochaetales</taxon>
        <taxon>Coniochaetaceae</taxon>
        <taxon>Coniochaeta</taxon>
    </lineage>
</organism>
<dbReference type="FunFam" id="1.20.1250.20:FF:000396">
    <property type="entry name" value="MFS general substrate transporter"/>
    <property type="match status" value="1"/>
</dbReference>
<dbReference type="OrthoDB" id="4500315at2759"/>
<feature type="compositionally biased region" description="Basic and acidic residues" evidence="6">
    <location>
        <begin position="416"/>
        <end position="426"/>
    </location>
</feature>
<dbReference type="SUPFAM" id="SSF103473">
    <property type="entry name" value="MFS general substrate transporter"/>
    <property type="match status" value="1"/>
</dbReference>